<accession>A0AB73C168</accession>
<evidence type="ECO:0000313" key="1">
    <source>
        <dbReference type="EMBL" id="KDE70282.1"/>
    </source>
</evidence>
<organism evidence="1 2">
    <name type="scientific">Fusobacterium necrophorum DJ-2</name>
    <dbReference type="NCBI Taxonomy" id="1441737"/>
    <lineage>
        <taxon>Bacteria</taxon>
        <taxon>Fusobacteriati</taxon>
        <taxon>Fusobacteriota</taxon>
        <taxon>Fusobacteriia</taxon>
        <taxon>Fusobacteriales</taxon>
        <taxon>Fusobacteriaceae</taxon>
        <taxon>Fusobacterium</taxon>
    </lineage>
</organism>
<dbReference type="RefSeq" id="WP_035903333.1">
    <property type="nucleotide sequence ID" value="NZ_JAAH01000144.1"/>
</dbReference>
<name>A0AB73C168_9FUSO</name>
<evidence type="ECO:0000313" key="2">
    <source>
        <dbReference type="Proteomes" id="UP000027058"/>
    </source>
</evidence>
<protein>
    <submittedName>
        <fullName evidence="1">Uncharacterized protein</fullName>
    </submittedName>
</protein>
<proteinExistence type="predicted"/>
<dbReference type="AlphaFoldDB" id="A0AB73C168"/>
<comment type="caution">
    <text evidence="1">The sequence shown here is derived from an EMBL/GenBank/DDBJ whole genome shotgun (WGS) entry which is preliminary data.</text>
</comment>
<dbReference type="Proteomes" id="UP000027058">
    <property type="component" value="Unassembled WGS sequence"/>
</dbReference>
<gene>
    <name evidence="1" type="ORF">FUSO8_09540</name>
</gene>
<sequence length="296" mass="34040">MKVSYRFFAKLSEMRKAGFDLPDNSQYFIVQGDDIRLDKLKKLLGDEWRNYCIVNTEFTEKERHSAPYLSIRASKILGYAQPEDTYEEVNEECLPEYPYPFDVYPCFKDVYEVAATSSNYGMLRGEQIGDFKLTGEPKWGKACIGSIFDAADIFFTTPDIYEKIFKPLGIECRQVLAYGNQKPLKTVVQLVSQGIAESKLILEESLITEKYLIKEWNMTKYMLSGESFAPAFETHPGNFDFFVSQEYFGSGGINENEIFVSQRLYQLLKENKVKGVNYYPCLSASYEPQGGRNIKK</sequence>
<reference evidence="1 2" key="1">
    <citation type="submission" date="2014-01" db="EMBL/GenBank/DDBJ databases">
        <title>Comparative genomics of Fusobacterium necrophorum wild isolates.</title>
        <authorList>
            <person name="Kittichotirat W."/>
            <person name="Bumgarner R.E."/>
            <person name="Lawrence P."/>
        </authorList>
    </citation>
    <scope>NUCLEOTIDE SEQUENCE [LARGE SCALE GENOMIC DNA]</scope>
    <source>
        <strain evidence="1 2">DJ-2</strain>
    </source>
</reference>
<dbReference type="EMBL" id="JAAH01000144">
    <property type="protein sequence ID" value="KDE70282.1"/>
    <property type="molecule type" value="Genomic_DNA"/>
</dbReference>